<evidence type="ECO:0000313" key="3">
    <source>
        <dbReference type="Proteomes" id="UP001314170"/>
    </source>
</evidence>
<gene>
    <name evidence="2" type="ORF">DCAF_LOCUS24965</name>
</gene>
<dbReference type="PANTHER" id="PTHR36714">
    <property type="entry name" value="T23E23.1"/>
    <property type="match status" value="1"/>
</dbReference>
<keyword evidence="1" id="KW-1133">Transmembrane helix</keyword>
<protein>
    <submittedName>
        <fullName evidence="2">Uncharacterized protein</fullName>
    </submittedName>
</protein>
<keyword evidence="1" id="KW-0472">Membrane</keyword>
<feature type="transmembrane region" description="Helical" evidence="1">
    <location>
        <begin position="147"/>
        <end position="176"/>
    </location>
</feature>
<dbReference type="AlphaFoldDB" id="A0AAV1SPP0"/>
<sequence>MENSQIMREEKQRGFFDLLEESLKIPFRNPYFIIFAFFSSLPLFSFLIMYETVFQQTMIKTLKNILQENKSPYVAFDSYLETLVDTERLTEEISSKFLLYLLYSELLHLLDLFNMIAIVDVASIIYKGEKAMNLKDMLSRCIKETRLKGPLITSIYALLLDSLISIGLVSLVMYIVKIYRVECCMEHGHFDVDFGREIWRCSFNNLSISKQRQQEIWISPDVCVLCLEVCLKIGMRLRGMGHGRKWSCCDSSAYESIDQLVVVCEFSPSVRRFAENRSNPKISQTHSRNRYSVPKWEKDFCFQVGGMQWKDFLEAKKSISPRCKVMMWDDSEGKECFYNARYRFWAVNYGHSPYYNINHQNPDRYIDKIDWNPEIDPQLLVDLEEALKPVPYDPKKENNPVVSIEDIEPTGWDACENWAGPPCLTGLIVGDEDGECMGQQELADGSASNW</sequence>
<dbReference type="PANTHER" id="PTHR36714:SF2">
    <property type="entry name" value="TRANSMEMBRANE PROTEIN"/>
    <property type="match status" value="1"/>
</dbReference>
<feature type="transmembrane region" description="Helical" evidence="1">
    <location>
        <begin position="31"/>
        <end position="50"/>
    </location>
</feature>
<organism evidence="2 3">
    <name type="scientific">Dovyalis caffra</name>
    <dbReference type="NCBI Taxonomy" id="77055"/>
    <lineage>
        <taxon>Eukaryota</taxon>
        <taxon>Viridiplantae</taxon>
        <taxon>Streptophyta</taxon>
        <taxon>Embryophyta</taxon>
        <taxon>Tracheophyta</taxon>
        <taxon>Spermatophyta</taxon>
        <taxon>Magnoliopsida</taxon>
        <taxon>eudicotyledons</taxon>
        <taxon>Gunneridae</taxon>
        <taxon>Pentapetalae</taxon>
        <taxon>rosids</taxon>
        <taxon>fabids</taxon>
        <taxon>Malpighiales</taxon>
        <taxon>Salicaceae</taxon>
        <taxon>Flacourtieae</taxon>
        <taxon>Dovyalis</taxon>
    </lineage>
</organism>
<keyword evidence="1" id="KW-0812">Transmembrane</keyword>
<reference evidence="2 3" key="1">
    <citation type="submission" date="2024-01" db="EMBL/GenBank/DDBJ databases">
        <authorList>
            <person name="Waweru B."/>
        </authorList>
    </citation>
    <scope>NUCLEOTIDE SEQUENCE [LARGE SCALE GENOMIC DNA]</scope>
</reference>
<evidence type="ECO:0000256" key="1">
    <source>
        <dbReference type="SAM" id="Phobius"/>
    </source>
</evidence>
<evidence type="ECO:0000313" key="2">
    <source>
        <dbReference type="EMBL" id="CAK7353900.1"/>
    </source>
</evidence>
<accession>A0AAV1SPP0</accession>
<dbReference type="EMBL" id="CAWUPB010001194">
    <property type="protein sequence ID" value="CAK7353900.1"/>
    <property type="molecule type" value="Genomic_DNA"/>
</dbReference>
<keyword evidence="3" id="KW-1185">Reference proteome</keyword>
<dbReference type="Proteomes" id="UP001314170">
    <property type="component" value="Unassembled WGS sequence"/>
</dbReference>
<proteinExistence type="predicted"/>
<feature type="transmembrane region" description="Helical" evidence="1">
    <location>
        <begin position="106"/>
        <end position="126"/>
    </location>
</feature>
<comment type="caution">
    <text evidence="2">The sequence shown here is derived from an EMBL/GenBank/DDBJ whole genome shotgun (WGS) entry which is preliminary data.</text>
</comment>
<name>A0AAV1SPP0_9ROSI</name>